<sequence>MLHLFFGGGFALRTADQKAYAAFHGGEYVRAAEGFADPMWRGVAYFKAGDFKQAAKVFSGIRTAEGHYNHGNALMMLGKYDGAIGSYDNAISMGAGEDAKVNRAIAEARKKALDFDGGNMTDGKIGSDGITFEQGNNDPSEDAGEEVVEGGGRGR</sequence>
<feature type="region of interest" description="Disordered" evidence="1">
    <location>
        <begin position="124"/>
        <end position="155"/>
    </location>
</feature>
<keyword evidence="3" id="KW-1185">Reference proteome</keyword>
<dbReference type="InterPro" id="IPR011990">
    <property type="entry name" value="TPR-like_helical_dom_sf"/>
</dbReference>
<dbReference type="Gene3D" id="1.25.40.10">
    <property type="entry name" value="Tetratricopeptide repeat domain"/>
    <property type="match status" value="1"/>
</dbReference>
<gene>
    <name evidence="2" type="ORF">ACFSW8_07510</name>
</gene>
<proteinExistence type="predicted"/>
<dbReference type="RefSeq" id="WP_377177857.1">
    <property type="nucleotide sequence ID" value="NZ_JBHUJB010000033.1"/>
</dbReference>
<feature type="compositionally biased region" description="Acidic residues" evidence="1">
    <location>
        <begin position="139"/>
        <end position="148"/>
    </location>
</feature>
<name>A0ABW4ZA02_9BACT</name>
<evidence type="ECO:0000256" key="1">
    <source>
        <dbReference type="SAM" id="MobiDB-lite"/>
    </source>
</evidence>
<organism evidence="2 3">
    <name type="scientific">Rubritalea tangerina</name>
    <dbReference type="NCBI Taxonomy" id="430798"/>
    <lineage>
        <taxon>Bacteria</taxon>
        <taxon>Pseudomonadati</taxon>
        <taxon>Verrucomicrobiota</taxon>
        <taxon>Verrucomicrobiia</taxon>
        <taxon>Verrucomicrobiales</taxon>
        <taxon>Rubritaleaceae</taxon>
        <taxon>Rubritalea</taxon>
    </lineage>
</organism>
<dbReference type="SUPFAM" id="SSF48452">
    <property type="entry name" value="TPR-like"/>
    <property type="match status" value="1"/>
</dbReference>
<protein>
    <submittedName>
        <fullName evidence="2">Tol-pal system YbgF family protein</fullName>
    </submittedName>
</protein>
<accession>A0ABW4ZA02</accession>
<reference evidence="3" key="1">
    <citation type="journal article" date="2019" name="Int. J. Syst. Evol. Microbiol.">
        <title>The Global Catalogue of Microorganisms (GCM) 10K type strain sequencing project: providing services to taxonomists for standard genome sequencing and annotation.</title>
        <authorList>
            <consortium name="The Broad Institute Genomics Platform"/>
            <consortium name="The Broad Institute Genome Sequencing Center for Infectious Disease"/>
            <person name="Wu L."/>
            <person name="Ma J."/>
        </authorList>
    </citation>
    <scope>NUCLEOTIDE SEQUENCE [LARGE SCALE GENOMIC DNA]</scope>
    <source>
        <strain evidence="3">CCUG 57942</strain>
    </source>
</reference>
<dbReference type="EMBL" id="JBHUJB010000033">
    <property type="protein sequence ID" value="MFD2158738.1"/>
    <property type="molecule type" value="Genomic_DNA"/>
</dbReference>
<evidence type="ECO:0000313" key="3">
    <source>
        <dbReference type="Proteomes" id="UP001597389"/>
    </source>
</evidence>
<evidence type="ECO:0000313" key="2">
    <source>
        <dbReference type="EMBL" id="MFD2158738.1"/>
    </source>
</evidence>
<comment type="caution">
    <text evidence="2">The sequence shown here is derived from an EMBL/GenBank/DDBJ whole genome shotgun (WGS) entry which is preliminary data.</text>
</comment>
<dbReference type="Proteomes" id="UP001597389">
    <property type="component" value="Unassembled WGS sequence"/>
</dbReference>